<dbReference type="EMBL" id="JH597768">
    <property type="protein sequence ID" value="EHP69163.1"/>
    <property type="molecule type" value="Genomic_DNA"/>
</dbReference>
<evidence type="ECO:0000313" key="2">
    <source>
        <dbReference type="EMBL" id="EHP69163.1"/>
    </source>
</evidence>
<feature type="transmembrane region" description="Helical" evidence="1">
    <location>
        <begin position="12"/>
        <end position="37"/>
    </location>
</feature>
<reference evidence="2 3" key="1">
    <citation type="submission" date="2012-01" db="EMBL/GenBank/DDBJ databases">
        <title>Improved High-Quality Draft sequence of Metallosphaera yellowstonensis MK1.</title>
        <authorList>
            <consortium name="US DOE Joint Genome Institute"/>
            <person name="Lucas S."/>
            <person name="Han J."/>
            <person name="Cheng J.-F."/>
            <person name="Goodwin L."/>
            <person name="Pitluck S."/>
            <person name="Peters L."/>
            <person name="Teshima H."/>
            <person name="Detter J.C."/>
            <person name="Han C."/>
            <person name="Tapia R."/>
            <person name="Land M."/>
            <person name="Hauser L."/>
            <person name="Kyrpides N."/>
            <person name="Kozubal M."/>
            <person name="Macur R.E."/>
            <person name="Jay Z."/>
            <person name="Inskeep W."/>
            <person name="Woyke T."/>
        </authorList>
    </citation>
    <scope>NUCLEOTIDE SEQUENCE [LARGE SCALE GENOMIC DNA]</scope>
    <source>
        <strain evidence="2 3">MK1</strain>
    </source>
</reference>
<evidence type="ECO:0000313" key="3">
    <source>
        <dbReference type="Proteomes" id="UP000003980"/>
    </source>
</evidence>
<dbReference type="HOGENOM" id="CLU_1870836_0_0_2"/>
<feature type="transmembrane region" description="Helical" evidence="1">
    <location>
        <begin position="81"/>
        <end position="102"/>
    </location>
</feature>
<dbReference type="STRING" id="671065.MetMK1DRAFT_00019090"/>
<feature type="transmembrane region" description="Helical" evidence="1">
    <location>
        <begin position="108"/>
        <end position="129"/>
    </location>
</feature>
<proteinExistence type="predicted"/>
<feature type="transmembrane region" description="Helical" evidence="1">
    <location>
        <begin position="49"/>
        <end position="69"/>
    </location>
</feature>
<dbReference type="RefSeq" id="WP_009072910.1">
    <property type="nucleotide sequence ID" value="NZ_JH597768.1"/>
</dbReference>
<evidence type="ECO:0000256" key="1">
    <source>
        <dbReference type="SAM" id="Phobius"/>
    </source>
</evidence>
<dbReference type="AlphaFoldDB" id="H2C5T6"/>
<dbReference type="Proteomes" id="UP000003980">
    <property type="component" value="Unassembled WGS sequence"/>
</dbReference>
<protein>
    <submittedName>
        <fullName evidence="2">Uncharacterized protein</fullName>
    </submittedName>
</protein>
<accession>H2C5T6</accession>
<keyword evidence="1" id="KW-0812">Transmembrane</keyword>
<sequence>MSIISVGPKSKVTTSLAMAETVFLTGAFIAGLATLLYDKFPLQQSWQSFILSLHISFAMLTAFFGVALYTATSRERRRGLALLGMANAIFIGIAAAGGLLFYSTLDYVYSYVMALAFVGAYVTAVSCIFY</sequence>
<dbReference type="OrthoDB" id="36910at2157"/>
<organism evidence="2 3">
    <name type="scientific">Metallosphaera yellowstonensis MK1</name>
    <dbReference type="NCBI Taxonomy" id="671065"/>
    <lineage>
        <taxon>Archaea</taxon>
        <taxon>Thermoproteota</taxon>
        <taxon>Thermoprotei</taxon>
        <taxon>Sulfolobales</taxon>
        <taxon>Sulfolobaceae</taxon>
        <taxon>Metallosphaera</taxon>
    </lineage>
</organism>
<name>H2C5T6_9CREN</name>
<keyword evidence="3" id="KW-1185">Reference proteome</keyword>
<gene>
    <name evidence="2" type="ORF">MetMK1DRAFT_00019090</name>
</gene>
<dbReference type="eggNOG" id="arCOG04031">
    <property type="taxonomic scope" value="Archaea"/>
</dbReference>
<keyword evidence="1" id="KW-0472">Membrane</keyword>
<keyword evidence="1" id="KW-1133">Transmembrane helix</keyword>